<dbReference type="AlphaFoldDB" id="A0A164IQF9"/>
<comment type="caution">
    <text evidence="2">The sequence shown here is derived from an EMBL/GenBank/DDBJ whole genome shotgun (WGS) entry which is preliminary data.</text>
</comment>
<evidence type="ECO:0000313" key="3">
    <source>
        <dbReference type="Proteomes" id="UP000076858"/>
    </source>
</evidence>
<reference evidence="2 3" key="1">
    <citation type="submission" date="2016-03" db="EMBL/GenBank/DDBJ databases">
        <title>EvidentialGene: Evidence-directed Construction of Genes on Genomes.</title>
        <authorList>
            <person name="Gilbert D.G."/>
            <person name="Choi J.-H."/>
            <person name="Mockaitis K."/>
            <person name="Colbourne J."/>
            <person name="Pfrender M."/>
        </authorList>
    </citation>
    <scope>NUCLEOTIDE SEQUENCE [LARGE SCALE GENOMIC DNA]</scope>
    <source>
        <strain evidence="2 3">Xinb3</strain>
        <tissue evidence="2">Complete organism</tissue>
    </source>
</reference>
<dbReference type="Pfam" id="PF04453">
    <property type="entry name" value="LptD"/>
    <property type="match status" value="1"/>
</dbReference>
<feature type="domain" description="LptD C-terminal" evidence="1">
    <location>
        <begin position="7"/>
        <end position="165"/>
    </location>
</feature>
<keyword evidence="3" id="KW-1185">Reference proteome</keyword>
<dbReference type="GO" id="GO:0019867">
    <property type="term" value="C:outer membrane"/>
    <property type="evidence" value="ECO:0007669"/>
    <property type="project" value="InterPro"/>
</dbReference>
<dbReference type="PANTHER" id="PTHR30189">
    <property type="entry name" value="LPS-ASSEMBLY PROTEIN"/>
    <property type="match status" value="1"/>
</dbReference>
<protein>
    <recommendedName>
        <fullName evidence="1">LptD C-terminal domain-containing protein</fullName>
    </recommendedName>
</protein>
<proteinExistence type="predicted"/>
<evidence type="ECO:0000313" key="2">
    <source>
        <dbReference type="EMBL" id="KZS01509.1"/>
    </source>
</evidence>
<gene>
    <name evidence="2" type="ORF">APZ42_001814</name>
</gene>
<dbReference type="GO" id="GO:1990351">
    <property type="term" value="C:transporter complex"/>
    <property type="evidence" value="ECO:0007669"/>
    <property type="project" value="TreeGrafter"/>
</dbReference>
<accession>A0A164IQF9</accession>
<feature type="non-terminal residue" evidence="2">
    <location>
        <position position="165"/>
    </location>
</feature>
<dbReference type="PANTHER" id="PTHR30189:SF1">
    <property type="entry name" value="LPS-ASSEMBLY PROTEIN LPTD"/>
    <property type="match status" value="1"/>
</dbReference>
<sequence length="165" mass="18861">AYEMATVTEITPYDRLPQITLDGVLPVDAGGLKFSYSTEFVRFERDLRKGMFTDEDGATSPWYDTRIPGLARANGNRIHVEPGVSLPLDWSYGFIKPSVKYLYTQYDLDLDQQGKNTLLAGQEFNSSEDRSVPIFSVDSGLYFDRNTELFGNQYKQTLEPRLFYL</sequence>
<evidence type="ECO:0000259" key="1">
    <source>
        <dbReference type="Pfam" id="PF04453"/>
    </source>
</evidence>
<feature type="non-terminal residue" evidence="2">
    <location>
        <position position="1"/>
    </location>
</feature>
<name>A0A164IQF9_9CRUS</name>
<dbReference type="GO" id="GO:0061024">
    <property type="term" value="P:membrane organization"/>
    <property type="evidence" value="ECO:0007669"/>
    <property type="project" value="InterPro"/>
</dbReference>
<dbReference type="Proteomes" id="UP000076858">
    <property type="component" value="Unassembled WGS sequence"/>
</dbReference>
<organism evidence="2 3">
    <name type="scientific">Daphnia magna</name>
    <dbReference type="NCBI Taxonomy" id="35525"/>
    <lineage>
        <taxon>Eukaryota</taxon>
        <taxon>Metazoa</taxon>
        <taxon>Ecdysozoa</taxon>
        <taxon>Arthropoda</taxon>
        <taxon>Crustacea</taxon>
        <taxon>Branchiopoda</taxon>
        <taxon>Diplostraca</taxon>
        <taxon>Cladocera</taxon>
        <taxon>Anomopoda</taxon>
        <taxon>Daphniidae</taxon>
        <taxon>Daphnia</taxon>
    </lineage>
</organism>
<dbReference type="InterPro" id="IPR050218">
    <property type="entry name" value="LptD"/>
</dbReference>
<dbReference type="InterPro" id="IPR007543">
    <property type="entry name" value="LptD_C"/>
</dbReference>
<dbReference type="EMBL" id="LRGB01006710">
    <property type="protein sequence ID" value="KZS01509.1"/>
    <property type="molecule type" value="Genomic_DNA"/>
</dbReference>